<feature type="compositionally biased region" description="Acidic residues" evidence="1">
    <location>
        <begin position="301"/>
        <end position="311"/>
    </location>
</feature>
<dbReference type="Proteomes" id="UP000235371">
    <property type="component" value="Unassembled WGS sequence"/>
</dbReference>
<dbReference type="InParanoid" id="A0A2J6SRK8"/>
<feature type="region of interest" description="Disordered" evidence="1">
    <location>
        <begin position="291"/>
        <end position="311"/>
    </location>
</feature>
<organism evidence="2 3">
    <name type="scientific">Hyaloscypha bicolor E</name>
    <dbReference type="NCBI Taxonomy" id="1095630"/>
    <lineage>
        <taxon>Eukaryota</taxon>
        <taxon>Fungi</taxon>
        <taxon>Dikarya</taxon>
        <taxon>Ascomycota</taxon>
        <taxon>Pezizomycotina</taxon>
        <taxon>Leotiomycetes</taxon>
        <taxon>Helotiales</taxon>
        <taxon>Hyaloscyphaceae</taxon>
        <taxon>Hyaloscypha</taxon>
        <taxon>Hyaloscypha bicolor</taxon>
    </lineage>
</organism>
<dbReference type="EMBL" id="KZ613883">
    <property type="protein sequence ID" value="PMD53411.1"/>
    <property type="molecule type" value="Genomic_DNA"/>
</dbReference>
<dbReference type="RefSeq" id="XP_024730315.1">
    <property type="nucleotide sequence ID" value="XM_024887382.1"/>
</dbReference>
<dbReference type="AlphaFoldDB" id="A0A2J6SRK8"/>
<sequence length="311" mass="34577">MAGGSDMRLDKVLADCFGHHAEGRALYAAVSAAELKPGCCGYMDKDGRWTTIVQLTKPSDLKKRSFSEFKDAKIKTNPVSEDWGEVKSSNVRGKLIKASGKVTDPNTKAVSVGASFSYSTQDGAGGIFITKNNVTEKYLEDSWLADAWMEKNGPKIANDIPPTRDRGVWVVTRTFAAPERYVAVLKENGEEASLSINADAYKVGKVETTASWWSSYNGSMWKYAEHKDGLVLFMAGTYYKPKLWAKGFNREDQPKKEKFLGDGAMEPIDVEFTDAEDDGCVRYMQFVPEQVGKPRKKEDDNGGSDEEYDQY</sequence>
<evidence type="ECO:0000313" key="2">
    <source>
        <dbReference type="EMBL" id="PMD53411.1"/>
    </source>
</evidence>
<accession>A0A2J6SRK8</accession>
<gene>
    <name evidence="2" type="ORF">K444DRAFT_668207</name>
</gene>
<name>A0A2J6SRK8_9HELO</name>
<reference evidence="2 3" key="1">
    <citation type="submission" date="2016-04" db="EMBL/GenBank/DDBJ databases">
        <title>A degradative enzymes factory behind the ericoid mycorrhizal symbiosis.</title>
        <authorList>
            <consortium name="DOE Joint Genome Institute"/>
            <person name="Martino E."/>
            <person name="Morin E."/>
            <person name="Grelet G."/>
            <person name="Kuo A."/>
            <person name="Kohler A."/>
            <person name="Daghino S."/>
            <person name="Barry K."/>
            <person name="Choi C."/>
            <person name="Cichocki N."/>
            <person name="Clum A."/>
            <person name="Copeland A."/>
            <person name="Hainaut M."/>
            <person name="Haridas S."/>
            <person name="Labutti K."/>
            <person name="Lindquist E."/>
            <person name="Lipzen A."/>
            <person name="Khouja H.-R."/>
            <person name="Murat C."/>
            <person name="Ohm R."/>
            <person name="Olson A."/>
            <person name="Spatafora J."/>
            <person name="Veneault-Fourrey C."/>
            <person name="Henrissat B."/>
            <person name="Grigoriev I."/>
            <person name="Martin F."/>
            <person name="Perotto S."/>
        </authorList>
    </citation>
    <scope>NUCLEOTIDE SEQUENCE [LARGE SCALE GENOMIC DNA]</scope>
    <source>
        <strain evidence="2 3">E</strain>
    </source>
</reference>
<dbReference type="OrthoDB" id="2883672at2759"/>
<keyword evidence="3" id="KW-1185">Reference proteome</keyword>
<evidence type="ECO:0000313" key="3">
    <source>
        <dbReference type="Proteomes" id="UP000235371"/>
    </source>
</evidence>
<dbReference type="GeneID" id="36595458"/>
<protein>
    <submittedName>
        <fullName evidence="2">Uncharacterized protein</fullName>
    </submittedName>
</protein>
<proteinExistence type="predicted"/>
<evidence type="ECO:0000256" key="1">
    <source>
        <dbReference type="SAM" id="MobiDB-lite"/>
    </source>
</evidence>